<protein>
    <submittedName>
        <fullName evidence="1">5536_t:CDS:1</fullName>
    </submittedName>
</protein>
<evidence type="ECO:0000313" key="1">
    <source>
        <dbReference type="EMBL" id="CAG8843958.1"/>
    </source>
</evidence>
<evidence type="ECO:0000313" key="2">
    <source>
        <dbReference type="Proteomes" id="UP000789920"/>
    </source>
</evidence>
<gene>
    <name evidence="1" type="ORF">RPERSI_LOCUS33004</name>
</gene>
<reference evidence="1" key="1">
    <citation type="submission" date="2021-06" db="EMBL/GenBank/DDBJ databases">
        <authorList>
            <person name="Kallberg Y."/>
            <person name="Tangrot J."/>
            <person name="Rosling A."/>
        </authorList>
    </citation>
    <scope>NUCLEOTIDE SEQUENCE</scope>
    <source>
        <strain evidence="1">MA461A</strain>
    </source>
</reference>
<organism evidence="1 2">
    <name type="scientific">Racocetra persica</name>
    <dbReference type="NCBI Taxonomy" id="160502"/>
    <lineage>
        <taxon>Eukaryota</taxon>
        <taxon>Fungi</taxon>
        <taxon>Fungi incertae sedis</taxon>
        <taxon>Mucoromycota</taxon>
        <taxon>Glomeromycotina</taxon>
        <taxon>Glomeromycetes</taxon>
        <taxon>Diversisporales</taxon>
        <taxon>Gigasporaceae</taxon>
        <taxon>Racocetra</taxon>
    </lineage>
</organism>
<proteinExistence type="predicted"/>
<feature type="non-terminal residue" evidence="1">
    <location>
        <position position="158"/>
    </location>
</feature>
<keyword evidence="2" id="KW-1185">Reference proteome</keyword>
<accession>A0ACA9SP75</accession>
<dbReference type="EMBL" id="CAJVQC010140481">
    <property type="protein sequence ID" value="CAG8843958.1"/>
    <property type="molecule type" value="Genomic_DNA"/>
</dbReference>
<feature type="non-terminal residue" evidence="1">
    <location>
        <position position="1"/>
    </location>
</feature>
<comment type="caution">
    <text evidence="1">The sequence shown here is derived from an EMBL/GenBank/DDBJ whole genome shotgun (WGS) entry which is preliminary data.</text>
</comment>
<name>A0ACA9SP75_9GLOM</name>
<dbReference type="Proteomes" id="UP000789920">
    <property type="component" value="Unassembled WGS sequence"/>
</dbReference>
<sequence>KDFREKRDIKAQTWHSFFRWNRVGKWTSEHMGEKKFSRVICCDDDAQPPPFFREMPHNWLKEHADYYEKVLTNYCAKCPKLREFKKAIRQKNNRIQSKLFRGILPTIEKWKRLEKPRDGRKQNCLVSIPGSFEKQKLVKNDIVHLPLNTLPEKFIKDI</sequence>